<name>A0ABZ0B862_9SPHN</name>
<dbReference type="InterPro" id="IPR009875">
    <property type="entry name" value="PilZ_domain"/>
</dbReference>
<feature type="domain" description="PilZ" evidence="1">
    <location>
        <begin position="26"/>
        <end position="113"/>
    </location>
</feature>
<dbReference type="Gene3D" id="2.40.10.220">
    <property type="entry name" value="predicted glycosyltransferase like domains"/>
    <property type="match status" value="1"/>
</dbReference>
<dbReference type="Pfam" id="PF07238">
    <property type="entry name" value="PilZ"/>
    <property type="match status" value="1"/>
</dbReference>
<dbReference type="SUPFAM" id="SSF141371">
    <property type="entry name" value="PilZ domain-like"/>
    <property type="match status" value="1"/>
</dbReference>
<evidence type="ECO:0000313" key="2">
    <source>
        <dbReference type="EMBL" id="WNO52524.1"/>
    </source>
</evidence>
<evidence type="ECO:0000313" key="3">
    <source>
        <dbReference type="Proteomes" id="UP001302249"/>
    </source>
</evidence>
<sequence>MIDVAKPEPFAAEFEPVESLDMLGWRRSHRAEVSLEAKLGHGAINRALCKVVDLSLHGCRVQSYSELRKGALIWLTMPRFGPRIARVAWIRGLEAGCDFEEPLSIDVFHALIEASYATH</sequence>
<gene>
    <name evidence="2" type="ORF">RPR59_08550</name>
</gene>
<dbReference type="RefSeq" id="WP_313913057.1">
    <property type="nucleotide sequence ID" value="NZ_CP135076.1"/>
</dbReference>
<dbReference type="EMBL" id="CP135076">
    <property type="protein sequence ID" value="WNO52524.1"/>
    <property type="molecule type" value="Genomic_DNA"/>
</dbReference>
<proteinExistence type="predicted"/>
<organism evidence="2 3">
    <name type="scientific">Stakelama saccharophila</name>
    <dbReference type="NCBI Taxonomy" id="3075605"/>
    <lineage>
        <taxon>Bacteria</taxon>
        <taxon>Pseudomonadati</taxon>
        <taxon>Pseudomonadota</taxon>
        <taxon>Alphaproteobacteria</taxon>
        <taxon>Sphingomonadales</taxon>
        <taxon>Sphingomonadaceae</taxon>
        <taxon>Stakelama</taxon>
    </lineage>
</organism>
<keyword evidence="3" id="KW-1185">Reference proteome</keyword>
<accession>A0ABZ0B862</accession>
<protein>
    <submittedName>
        <fullName evidence="2">PilZ domain-containing protein</fullName>
    </submittedName>
</protein>
<dbReference type="Proteomes" id="UP001302249">
    <property type="component" value="Chromosome"/>
</dbReference>
<reference evidence="2 3" key="1">
    <citation type="submission" date="2023-09" db="EMBL/GenBank/DDBJ databases">
        <authorList>
            <person name="Rey-Velasco X."/>
        </authorList>
    </citation>
    <scope>NUCLEOTIDE SEQUENCE [LARGE SCALE GENOMIC DNA]</scope>
    <source>
        <strain evidence="2 3">W311</strain>
    </source>
</reference>
<evidence type="ECO:0000259" key="1">
    <source>
        <dbReference type="Pfam" id="PF07238"/>
    </source>
</evidence>